<dbReference type="Bgee" id="WBGene00044736">
    <property type="expression patterns" value="Expressed in larva and 3 other cell types or tissues"/>
</dbReference>
<evidence type="ECO:0000256" key="7">
    <source>
        <dbReference type="ARBA" id="ARBA00023242"/>
    </source>
</evidence>
<dbReference type="FunCoup" id="D6RYD9">
    <property type="interactions" value="161"/>
</dbReference>
<dbReference type="HOGENOM" id="CLU_195651_0_0_1"/>
<protein>
    <recommendedName>
        <fullName evidence="4">GTP cyclohydrolase 1 feedback regulatory protein</fullName>
    </recommendedName>
    <alternativeName>
        <fullName evidence="8">GTP cyclohydrolase I feedback regulatory protein</fullName>
    </alternativeName>
</protein>
<evidence type="ECO:0000313" key="11">
    <source>
        <dbReference type="WormBase" id="Y38C1AA.13"/>
    </source>
</evidence>
<evidence type="ECO:0000256" key="5">
    <source>
        <dbReference type="ARBA" id="ARBA00022490"/>
    </source>
</evidence>
<dbReference type="GO" id="GO:0044549">
    <property type="term" value="F:GTP cyclohydrolase binding"/>
    <property type="evidence" value="ECO:0000318"/>
    <property type="project" value="GO_Central"/>
</dbReference>
<dbReference type="RefSeq" id="NP_001379909.1">
    <property type="nucleotide sequence ID" value="NM_001392241.1"/>
</dbReference>
<dbReference type="InterPro" id="IPR009112">
    <property type="entry name" value="GTP_CycHdrlase_I_reg"/>
</dbReference>
<dbReference type="PhylomeDB" id="D6RYD9"/>
<reference evidence="9 10" key="1">
    <citation type="journal article" date="1998" name="Science">
        <title>Genome sequence of the nematode C. elegans: a platform for investigating biology.</title>
        <authorList>
            <consortium name="The C. elegans sequencing consortium"/>
            <person name="Sulson J.E."/>
            <person name="Waterston R."/>
        </authorList>
    </citation>
    <scope>NUCLEOTIDE SEQUENCE [LARGE SCALE GENOMIC DNA]</scope>
    <source>
        <strain evidence="9 10">Bristol N2</strain>
    </source>
</reference>
<dbReference type="Gene3D" id="3.30.1410.10">
    <property type="entry name" value="GTP cyclohydrolase I feedback regulatory protein GFRP"/>
    <property type="match status" value="1"/>
</dbReference>
<dbReference type="GO" id="GO:0005737">
    <property type="term" value="C:cytoplasm"/>
    <property type="evidence" value="ECO:0000318"/>
    <property type="project" value="GO_Central"/>
</dbReference>
<dbReference type="STRING" id="6239.Y38C1AA.13.1"/>
<dbReference type="GeneID" id="4363077"/>
<dbReference type="GO" id="GO:0005829">
    <property type="term" value="C:cytosol"/>
    <property type="evidence" value="ECO:0007669"/>
    <property type="project" value="UniProtKB-SubCell"/>
</dbReference>
<keyword evidence="5" id="KW-0963">Cytoplasm</keyword>
<dbReference type="GO" id="GO:0005634">
    <property type="term" value="C:nucleus"/>
    <property type="evidence" value="ECO:0000318"/>
    <property type="project" value="GO_Central"/>
</dbReference>
<dbReference type="KEGG" id="cel:CELE_Y38C1AA.13"/>
<evidence type="ECO:0000256" key="2">
    <source>
        <dbReference type="ARBA" id="ARBA00004514"/>
    </source>
</evidence>
<dbReference type="Reactome" id="R-CEL-1474151">
    <property type="pathway name" value="Tetrahydrobiopterin (BH4) synthesis, recycling, salvage and regulation"/>
</dbReference>
<dbReference type="SMR" id="D6RYD9"/>
<dbReference type="PANTHER" id="PTHR16852:SF2">
    <property type="entry name" value="GTP CYCLOHYDROLASE 1 FEEDBACK REGULATORY PROTEIN"/>
    <property type="match status" value="1"/>
</dbReference>
<evidence type="ECO:0000256" key="6">
    <source>
        <dbReference type="ARBA" id="ARBA00023136"/>
    </source>
</evidence>
<evidence type="ECO:0000256" key="4">
    <source>
        <dbReference type="ARBA" id="ARBA00020099"/>
    </source>
</evidence>
<keyword evidence="12" id="KW-1267">Proteomics identification</keyword>
<evidence type="ECO:0000256" key="3">
    <source>
        <dbReference type="ARBA" id="ARBA00007605"/>
    </source>
</evidence>
<keyword evidence="7" id="KW-0539">Nucleus</keyword>
<name>D6RYD9_CAEEL</name>
<dbReference type="WormBase" id="Y38C1AA.13">
    <property type="protein sequence ID" value="CE44766"/>
    <property type="gene ID" value="WBGene00044736"/>
    <property type="gene designation" value="gfrp-1"/>
</dbReference>
<dbReference type="PaxDb" id="6239-Y38C1AA.13"/>
<evidence type="ECO:0000313" key="10">
    <source>
        <dbReference type="Proteomes" id="UP000001940"/>
    </source>
</evidence>
<dbReference type="InterPro" id="IPR036717">
    <property type="entry name" value="GFRP_sf"/>
</dbReference>
<gene>
    <name evidence="9 11" type="primary">gfrp-1</name>
    <name evidence="9" type="ORF">CELE_Y38C1AA.13</name>
    <name evidence="11" type="ORF">Y38C1AA.13</name>
</gene>
<dbReference type="AGR" id="WB:WBGene00044736"/>
<dbReference type="Pfam" id="PF06399">
    <property type="entry name" value="GFRP"/>
    <property type="match status" value="1"/>
</dbReference>
<keyword evidence="10" id="KW-1185">Reference proteome</keyword>
<dbReference type="InParanoid" id="D6RYD9"/>
<proteinExistence type="evidence at protein level"/>
<accession>D6RYD9</accession>
<comment type="similarity">
    <text evidence="3">Belongs to the GFRP family.</text>
</comment>
<dbReference type="GO" id="GO:0031965">
    <property type="term" value="C:nuclear membrane"/>
    <property type="evidence" value="ECO:0007669"/>
    <property type="project" value="UniProtKB-SubCell"/>
</dbReference>
<dbReference type="GO" id="GO:0009890">
    <property type="term" value="P:negative regulation of biosynthetic process"/>
    <property type="evidence" value="ECO:0007669"/>
    <property type="project" value="InterPro"/>
</dbReference>
<dbReference type="PANTHER" id="PTHR16852">
    <property type="entry name" value="GTP CYCLOHYDROLASE 1 FEEDBACK REGULATORY PROTEIN"/>
    <property type="match status" value="1"/>
</dbReference>
<evidence type="ECO:0000256" key="8">
    <source>
        <dbReference type="ARBA" id="ARBA00032599"/>
    </source>
</evidence>
<dbReference type="eggNOG" id="ENOG502S4A0">
    <property type="taxonomic scope" value="Eukaryota"/>
</dbReference>
<sequence>MPYILISTQIRMECGPTMVGDGESDPKLMGTLEAKLTKQLGNEFQEYITKWSPRKVLNQLEKEGWTVVAMAGIGQTCAWTLYKCDDEKEENGMNF</sequence>
<dbReference type="OrthoDB" id="64291at2759"/>
<evidence type="ECO:0000313" key="9">
    <source>
        <dbReference type="EMBL" id="CCD70259.1"/>
    </source>
</evidence>
<dbReference type="PeptideAtlas" id="D6RYD9"/>
<dbReference type="OMA" id="PNLMHYL"/>
<organism evidence="9 10">
    <name type="scientific">Caenorhabditis elegans</name>
    <dbReference type="NCBI Taxonomy" id="6239"/>
    <lineage>
        <taxon>Eukaryota</taxon>
        <taxon>Metazoa</taxon>
        <taxon>Ecdysozoa</taxon>
        <taxon>Nematoda</taxon>
        <taxon>Chromadorea</taxon>
        <taxon>Rhabditida</taxon>
        <taxon>Rhabditina</taxon>
        <taxon>Rhabditomorpha</taxon>
        <taxon>Rhabditoidea</taxon>
        <taxon>Rhabditidae</taxon>
        <taxon>Peloderinae</taxon>
        <taxon>Caenorhabditis</taxon>
    </lineage>
</organism>
<dbReference type="FunFam" id="3.30.1410.10:FF:000001">
    <property type="entry name" value="GTP cyclohydrolase 1 feedback regulatory protein"/>
    <property type="match status" value="1"/>
</dbReference>
<evidence type="ECO:0000256" key="1">
    <source>
        <dbReference type="ARBA" id="ARBA00004126"/>
    </source>
</evidence>
<dbReference type="EMBL" id="BX284604">
    <property type="protein sequence ID" value="CCD70259.1"/>
    <property type="molecule type" value="Genomic_DNA"/>
</dbReference>
<comment type="subcellular location">
    <subcellularLocation>
        <location evidence="2">Cytoplasm</location>
        <location evidence="2">Cytosol</location>
    </subcellularLocation>
    <subcellularLocation>
        <location evidence="1">Nucleus membrane</location>
    </subcellularLocation>
</comment>
<evidence type="ECO:0007829" key="12">
    <source>
        <dbReference type="PeptideAtlas" id="D6RYD9"/>
    </source>
</evidence>
<dbReference type="CTD" id="4363077"/>
<keyword evidence="6" id="KW-0472">Membrane</keyword>
<dbReference type="Proteomes" id="UP000001940">
    <property type="component" value="Chromosome IV"/>
</dbReference>
<dbReference type="AlphaFoldDB" id="D6RYD9"/>
<dbReference type="SUPFAM" id="SSF69761">
    <property type="entry name" value="GTP cyclohydrolase I feedback regulatory protein, GFRP"/>
    <property type="match status" value="1"/>
</dbReference>